<name>A0AA88DBA5_FICCA</name>
<comment type="caution">
    <text evidence="3">The sequence shown here is derived from an EMBL/GenBank/DDBJ whole genome shotgun (WGS) entry which is preliminary data.</text>
</comment>
<reference evidence="3" key="1">
    <citation type="submission" date="2023-07" db="EMBL/GenBank/DDBJ databases">
        <title>draft genome sequence of fig (Ficus carica).</title>
        <authorList>
            <person name="Takahashi T."/>
            <person name="Nishimura K."/>
        </authorList>
    </citation>
    <scope>NUCLEOTIDE SEQUENCE</scope>
</reference>
<gene>
    <name evidence="3" type="ORF">TIFTF001_020699</name>
</gene>
<dbReference type="Pfam" id="PF10536">
    <property type="entry name" value="PMD"/>
    <property type="match status" value="1"/>
</dbReference>
<feature type="region of interest" description="Disordered" evidence="1">
    <location>
        <begin position="490"/>
        <end position="509"/>
    </location>
</feature>
<dbReference type="AlphaFoldDB" id="A0AA88DBA5"/>
<proteinExistence type="predicted"/>
<evidence type="ECO:0000256" key="1">
    <source>
        <dbReference type="SAM" id="MobiDB-lite"/>
    </source>
</evidence>
<dbReference type="Proteomes" id="UP001187192">
    <property type="component" value="Unassembled WGS sequence"/>
</dbReference>
<dbReference type="PANTHER" id="PTHR46033">
    <property type="entry name" value="PROTEIN MAIN-LIKE 2"/>
    <property type="match status" value="1"/>
</dbReference>
<evidence type="ECO:0000259" key="2">
    <source>
        <dbReference type="Pfam" id="PF10536"/>
    </source>
</evidence>
<feature type="compositionally biased region" description="Basic and acidic residues" evidence="1">
    <location>
        <begin position="492"/>
        <end position="509"/>
    </location>
</feature>
<feature type="region of interest" description="Disordered" evidence="1">
    <location>
        <begin position="401"/>
        <end position="424"/>
    </location>
</feature>
<protein>
    <recommendedName>
        <fullName evidence="2">Aminotransferase-like plant mobile domain-containing protein</fullName>
    </recommendedName>
</protein>
<evidence type="ECO:0000313" key="4">
    <source>
        <dbReference type="Proteomes" id="UP001187192"/>
    </source>
</evidence>
<accession>A0AA88DBA5</accession>
<dbReference type="InterPro" id="IPR044824">
    <property type="entry name" value="MAIN-like"/>
</dbReference>
<evidence type="ECO:0000313" key="3">
    <source>
        <dbReference type="EMBL" id="GMN51550.1"/>
    </source>
</evidence>
<feature type="domain" description="Aminotransferase-like plant mobile" evidence="2">
    <location>
        <begin position="65"/>
        <end position="346"/>
    </location>
</feature>
<dbReference type="PANTHER" id="PTHR46033:SF83">
    <property type="entry name" value="PROTEIN MAINTENANCE OF MERISTEMS-LIKE"/>
    <property type="match status" value="1"/>
</dbReference>
<dbReference type="InterPro" id="IPR019557">
    <property type="entry name" value="AminoTfrase-like_pln_mobile"/>
</dbReference>
<dbReference type="GO" id="GO:0010073">
    <property type="term" value="P:meristem maintenance"/>
    <property type="evidence" value="ECO:0007669"/>
    <property type="project" value="InterPro"/>
</dbReference>
<sequence>MARFLKPCVGRTRKSNAIVPITSHNPKEWPQNIRFKDWKRPQKNWDVWIERLAGEHARTWNGAWICDAIMSSRYEIQCNKNLVLGLVEFWCKETNTFVFPHYEVAVSLEDDMILGGFSVLGLAVNSLLPQELVRIEEELRKERRENFLKNKSKKALQSCWMDHFMEKRGELEHVAFLSLWLSRFVFPPRIENTIGTHVFPIAVRLSQGTCLELAPAVLAGLCANLRLLKDHHIGVCNDVSGVFQLVQLWAFEHFPLLGVKNPRPLEPESFRWRPYGVDLENWRHFSYYKENEQWINDGCLDFDDEMKSFFRCLCACELVGLDCEEKYMSHRVAMQFGMDQDLPGKFSCVEFERENVCFYVPSRSFEPGVSLRYLNWWRENKMAQEDATIGVKTTPLCQDKKKSKENSQLANTIRDSSDDEIDNTPLSSRLKELKSKRKIDDIPCLARLKKESVVGNGLSENVREVKMKPFSDDSNSSDILWQAWRSYGQRMRRSDKMREKEREEKAGDS</sequence>
<dbReference type="EMBL" id="BTGU01000038">
    <property type="protein sequence ID" value="GMN51550.1"/>
    <property type="molecule type" value="Genomic_DNA"/>
</dbReference>
<keyword evidence="4" id="KW-1185">Reference proteome</keyword>
<organism evidence="3 4">
    <name type="scientific">Ficus carica</name>
    <name type="common">Common fig</name>
    <dbReference type="NCBI Taxonomy" id="3494"/>
    <lineage>
        <taxon>Eukaryota</taxon>
        <taxon>Viridiplantae</taxon>
        <taxon>Streptophyta</taxon>
        <taxon>Embryophyta</taxon>
        <taxon>Tracheophyta</taxon>
        <taxon>Spermatophyta</taxon>
        <taxon>Magnoliopsida</taxon>
        <taxon>eudicotyledons</taxon>
        <taxon>Gunneridae</taxon>
        <taxon>Pentapetalae</taxon>
        <taxon>rosids</taxon>
        <taxon>fabids</taxon>
        <taxon>Rosales</taxon>
        <taxon>Moraceae</taxon>
        <taxon>Ficeae</taxon>
        <taxon>Ficus</taxon>
    </lineage>
</organism>